<evidence type="ECO:0000313" key="2">
    <source>
        <dbReference type="Proteomes" id="UP000216411"/>
    </source>
</evidence>
<dbReference type="AlphaFoldDB" id="A0A371IZF3"/>
<accession>A0A371IZF3</accession>
<evidence type="ECO:0000313" key="1">
    <source>
        <dbReference type="EMBL" id="RDY25848.1"/>
    </source>
</evidence>
<dbReference type="RefSeq" id="WP_147297532.1">
    <property type="nucleotide sequence ID" value="NZ_NOKA02000195.1"/>
</dbReference>
<feature type="non-terminal residue" evidence="1">
    <location>
        <position position="83"/>
    </location>
</feature>
<protein>
    <submittedName>
        <fullName evidence="1">Uncharacterized protein</fullName>
    </submittedName>
</protein>
<dbReference type="EMBL" id="NOKA02000195">
    <property type="protein sequence ID" value="RDY25848.1"/>
    <property type="molecule type" value="Genomic_DNA"/>
</dbReference>
<comment type="caution">
    <text evidence="1">The sequence shown here is derived from an EMBL/GenBank/DDBJ whole genome shotgun (WGS) entry which is preliminary data.</text>
</comment>
<keyword evidence="2" id="KW-1185">Reference proteome</keyword>
<organism evidence="1 2">
    <name type="scientific">Lachnotalea glycerini</name>
    <dbReference type="NCBI Taxonomy" id="1763509"/>
    <lineage>
        <taxon>Bacteria</taxon>
        <taxon>Bacillati</taxon>
        <taxon>Bacillota</taxon>
        <taxon>Clostridia</taxon>
        <taxon>Lachnospirales</taxon>
        <taxon>Lachnospiraceae</taxon>
        <taxon>Lachnotalea</taxon>
    </lineage>
</organism>
<sequence length="83" mass="8946">MAVFDDVLTTEGQRFLMKMLSGETQNIQFTRLVLGDGSTSADLKSIVSPIHQVAEVAIDSVTISAQNDVTITAIFKNTDITEG</sequence>
<name>A0A371IZF3_9FIRM</name>
<reference evidence="1 2" key="1">
    <citation type="journal article" date="2017" name="Genome Announc.">
        <title>Draft Genome Sequence of a Sporulating and Motile Strain of Lachnotalea glycerini Isolated from Water in Quebec City, Canada.</title>
        <authorList>
            <person name="Maheux A.F."/>
            <person name="Boudreau D.K."/>
            <person name="Berube E."/>
            <person name="Boissinot M."/>
            <person name="Raymond F."/>
            <person name="Brodeur S."/>
            <person name="Corbeil J."/>
            <person name="Isabel S."/>
            <person name="Omar R.F."/>
            <person name="Bergeron M.G."/>
        </authorList>
    </citation>
    <scope>NUCLEOTIDE SEQUENCE [LARGE SCALE GENOMIC DNA]</scope>
    <source>
        <strain evidence="1 2">CCRI-19302</strain>
    </source>
</reference>
<proteinExistence type="predicted"/>
<gene>
    <name evidence="1" type="ORF">CG710_022135</name>
</gene>
<dbReference type="Proteomes" id="UP000216411">
    <property type="component" value="Unassembled WGS sequence"/>
</dbReference>